<name>D6SPZ9_9BACT</name>
<comment type="caution">
    <text evidence="2">The sequence shown here is derived from an EMBL/GenBank/DDBJ whole genome shotgun (WGS) entry which is preliminary data.</text>
</comment>
<dbReference type="EMBL" id="ACJN02000002">
    <property type="protein sequence ID" value="EFI34825.1"/>
    <property type="molecule type" value="Genomic_DNA"/>
</dbReference>
<protein>
    <submittedName>
        <fullName evidence="2">Transcriptional regulator</fullName>
    </submittedName>
</protein>
<dbReference type="AlphaFoldDB" id="D6SPZ9"/>
<keyword evidence="3" id="KW-1185">Reference proteome</keyword>
<reference evidence="2" key="1">
    <citation type="submission" date="2010-05" db="EMBL/GenBank/DDBJ databases">
        <title>The draft genome of Desulfonatronospira thiodismutans ASO3-1.</title>
        <authorList>
            <consortium name="US DOE Joint Genome Institute (JGI-PGF)"/>
            <person name="Lucas S."/>
            <person name="Copeland A."/>
            <person name="Lapidus A."/>
            <person name="Cheng J.-F."/>
            <person name="Bruce D."/>
            <person name="Goodwin L."/>
            <person name="Pitluck S."/>
            <person name="Chertkov O."/>
            <person name="Brettin T."/>
            <person name="Detter J.C."/>
            <person name="Han C."/>
            <person name="Land M.L."/>
            <person name="Hauser L."/>
            <person name="Kyrpides N."/>
            <person name="Mikhailova N."/>
            <person name="Muyzer G."/>
            <person name="Woyke T."/>
        </authorList>
    </citation>
    <scope>NUCLEOTIDE SEQUENCE [LARGE SCALE GENOMIC DNA]</scope>
    <source>
        <strain evidence="2">ASO3-1</strain>
    </source>
</reference>
<evidence type="ECO:0000313" key="3">
    <source>
        <dbReference type="Proteomes" id="UP000005496"/>
    </source>
</evidence>
<gene>
    <name evidence="2" type="ORF">Dthio_PD2213</name>
</gene>
<dbReference type="Proteomes" id="UP000005496">
    <property type="component" value="Unassembled WGS sequence"/>
</dbReference>
<sequence length="106" mass="12442">MGFVVIFRIPEEKWLTPQDTPQATPQDAPQVEQLLEICIQPLSRQEMQDRLGLKDREHFRKYYLKPALDAGLIEQTIPQTPKSKFQKYRLAQAGRNYLQNMKKGKK</sequence>
<dbReference type="eggNOG" id="COG2865">
    <property type="taxonomic scope" value="Bacteria"/>
</dbReference>
<organism evidence="2 3">
    <name type="scientific">Desulfonatronospira thiodismutans ASO3-1</name>
    <dbReference type="NCBI Taxonomy" id="555779"/>
    <lineage>
        <taxon>Bacteria</taxon>
        <taxon>Pseudomonadati</taxon>
        <taxon>Thermodesulfobacteriota</taxon>
        <taxon>Desulfovibrionia</taxon>
        <taxon>Desulfovibrionales</taxon>
        <taxon>Desulfonatronovibrionaceae</taxon>
        <taxon>Desulfonatronospira</taxon>
    </lineage>
</organism>
<proteinExistence type="predicted"/>
<feature type="domain" description="Filamentation induced by cAMP protein Fic-like C-terminal" evidence="1">
    <location>
        <begin position="29"/>
        <end position="90"/>
    </location>
</feature>
<accession>D6SPZ9</accession>
<evidence type="ECO:0000259" key="1">
    <source>
        <dbReference type="Pfam" id="PF21247"/>
    </source>
</evidence>
<dbReference type="InterPro" id="IPR049514">
    <property type="entry name" value="Fic-like_C"/>
</dbReference>
<dbReference type="Pfam" id="PF21247">
    <property type="entry name" value="Fic-like_C"/>
    <property type="match status" value="1"/>
</dbReference>
<evidence type="ECO:0000313" key="2">
    <source>
        <dbReference type="EMBL" id="EFI34825.1"/>
    </source>
</evidence>